<dbReference type="NCBIfam" id="NF008348">
    <property type="entry name" value="PRK11131.1"/>
    <property type="match status" value="1"/>
</dbReference>
<dbReference type="CDD" id="cd17989">
    <property type="entry name" value="DEXHc_HrpA"/>
    <property type="match status" value="1"/>
</dbReference>
<dbReference type="Proteomes" id="UP001163726">
    <property type="component" value="Chromosome"/>
</dbReference>
<keyword evidence="8" id="KW-1185">Reference proteome</keyword>
<keyword evidence="2 7" id="KW-0378">Hydrolase</keyword>
<dbReference type="RefSeq" id="WP_268076052.1">
    <property type="nucleotide sequence ID" value="NZ_CP109965.1"/>
</dbReference>
<dbReference type="Pfam" id="PF00271">
    <property type="entry name" value="Helicase_C"/>
    <property type="match status" value="1"/>
</dbReference>
<dbReference type="InterPro" id="IPR011709">
    <property type="entry name" value="DEAD-box_helicase_OB_fold"/>
</dbReference>
<dbReference type="GO" id="GO:0016787">
    <property type="term" value="F:hydrolase activity"/>
    <property type="evidence" value="ECO:0007669"/>
    <property type="project" value="UniProtKB-KW"/>
</dbReference>
<keyword evidence="1" id="KW-0547">Nucleotide-binding</keyword>
<dbReference type="InterPro" id="IPR003593">
    <property type="entry name" value="AAA+_ATPase"/>
</dbReference>
<proteinExistence type="predicted"/>
<dbReference type="SUPFAM" id="SSF52540">
    <property type="entry name" value="P-loop containing nucleoside triphosphate hydrolases"/>
    <property type="match status" value="1"/>
</dbReference>
<dbReference type="Gene3D" id="1.20.120.1080">
    <property type="match status" value="1"/>
</dbReference>
<dbReference type="InterPro" id="IPR007502">
    <property type="entry name" value="Helicase-assoc_dom"/>
</dbReference>
<dbReference type="PROSITE" id="PS51192">
    <property type="entry name" value="HELICASE_ATP_BIND_1"/>
    <property type="match status" value="1"/>
</dbReference>
<evidence type="ECO:0000256" key="1">
    <source>
        <dbReference type="ARBA" id="ARBA00022741"/>
    </source>
</evidence>
<dbReference type="SMART" id="SM00490">
    <property type="entry name" value="HELICc"/>
    <property type="match status" value="1"/>
</dbReference>
<accession>A0ABY7ASM0</accession>
<dbReference type="PROSITE" id="PS51194">
    <property type="entry name" value="HELICASE_CTER"/>
    <property type="match status" value="1"/>
</dbReference>
<dbReference type="InterPro" id="IPR001650">
    <property type="entry name" value="Helicase_C-like"/>
</dbReference>
<dbReference type="PANTHER" id="PTHR18934">
    <property type="entry name" value="ATP-DEPENDENT RNA HELICASE"/>
    <property type="match status" value="1"/>
</dbReference>
<dbReference type="NCBIfam" id="TIGR01967">
    <property type="entry name" value="DEAH_box_HrpA"/>
    <property type="match status" value="1"/>
</dbReference>
<dbReference type="Pfam" id="PF00270">
    <property type="entry name" value="DEAD"/>
    <property type="match status" value="1"/>
</dbReference>
<dbReference type="InterPro" id="IPR010222">
    <property type="entry name" value="RNA_helicase_HrpA"/>
</dbReference>
<feature type="domain" description="Helicase C-terminal" evidence="6">
    <location>
        <begin position="273"/>
        <end position="443"/>
    </location>
</feature>
<gene>
    <name evidence="7" type="primary">hrpA</name>
    <name evidence="7" type="ORF">OLW01_06890</name>
</gene>
<dbReference type="Pfam" id="PF11898">
    <property type="entry name" value="DUF3418"/>
    <property type="match status" value="1"/>
</dbReference>
<sequence>MSKLNRQSLQLLKQVYQADYFRLKKRFFNIEKTKDPVKQQSSFEAWLKQVEASVLFKQQRAKNQPKPEYPDLPVSDKREDIIAAISSNQVVIIAGETGSGKTTQLPKMCLEAGCGLNGFIGHTQPRRLAARSVANRIAEELKSPMGEQVGYKVRFNDHTKPETYIKLMTDGILLAEIQQDRFLNQYDTIIIDEAHERSLNIDFILGYLKQLLPKRPDLKVIITSATIDVERFSKHFNNAPVFEVSGRTYPVEIRYQPMVDNTKSDNENNDDDQLDGIFTAVKSLCKEGLGDILIFMNGEREIRDTADGLNALNLRDTEVLPLYARLSNAEQNRVFQSHPGRRIVLSTNVAETSLTVPGIRYVIDPGTARISRYSARTKVQRLPIEAISQASANQRAGRCGRVAAGICIRLYSEEDYLSRPEFTDPEILRTNLASVILQMHALGLGDISAFPFVQPPDNRNINDGILLLQEIGALKQTKNKTQASLTQVGRQVSKLPVDPRLGKMVFSAEQFGCLKELIVIVAGLSIQDPRERPNDKKQAADEKHKRFDDESSDFLSYLNLWRHLDSQQNELSQNQFRKQCKKEFLNYLRIREWQDVVYQLTESTKELGWKISQQEADFKTIHQALITGLLSHIGNKDNKQGYNGARNTKFVVFPGSALSKTKAKWIMAAELVETSRLFARTVAKIEPEWIEPLATHLVNKKYSEPHWEKKRGSVVAFENQVLYGLTIVHKRKVQYGKIDPPVCREIFIREALVNGDVNLNEPFLKQNQNLIEEIETLEAKSRRRDILADETELFEFYHHKLPDTIVDLVSFKQWWKQQKQVQPDYLTLTTNDLMRHDAEAITTEQFPDTWRQGNLTLPLEYVFEPSQAADGINIVIPLALLNQVESTGFDWSIQGYRHELAVALIKSLPKPIRKNFVPAPDYASACLQAMKNNDGDFISSLSYQLKRMTGVTVDQDAWDLTQIPAHLRINYKVIDENGKAVANGKDLDQIKQKLQHKVAETLTQVAEDGIERSGLTEWDFDELAKEYSTNQSHYEVKAYPALNDDKDSVSIKLFDTQSQADWSMLQGVTRLIYLNLPSPRRYLQEKLPNKAKLGLYFNAFGQVKDLIQDCIEACIQDYLLGLAELPREKAAYQKAHEHLRAEIADLVLAVAKQVERILTLSNQVNKKLKGKSSFELIQAQSDVKQQMSELIFKGFVTKFGVNKLADIERYIQGIDRRLEKLATDPVRDRLNRDQVQKLTEQVSGALEGLYDDGPHNPAAWQIKWMIEELRISLFAQNLGTAYPISAKRISQFIQQSQKEGALN</sequence>
<evidence type="ECO:0000259" key="6">
    <source>
        <dbReference type="PROSITE" id="PS51194"/>
    </source>
</evidence>
<dbReference type="SMART" id="SM00847">
    <property type="entry name" value="HA2"/>
    <property type="match status" value="1"/>
</dbReference>
<dbReference type="GO" id="GO:0003724">
    <property type="term" value="F:RNA helicase activity"/>
    <property type="evidence" value="ECO:0007669"/>
    <property type="project" value="UniProtKB-EC"/>
</dbReference>
<evidence type="ECO:0000313" key="8">
    <source>
        <dbReference type="Proteomes" id="UP001163726"/>
    </source>
</evidence>
<dbReference type="SMART" id="SM00487">
    <property type="entry name" value="DEXDc"/>
    <property type="match status" value="1"/>
</dbReference>
<evidence type="ECO:0000259" key="5">
    <source>
        <dbReference type="PROSITE" id="PS51192"/>
    </source>
</evidence>
<dbReference type="InterPro" id="IPR027417">
    <property type="entry name" value="P-loop_NTPase"/>
</dbReference>
<dbReference type="SMART" id="SM00382">
    <property type="entry name" value="AAA"/>
    <property type="match status" value="1"/>
</dbReference>
<reference evidence="7" key="1">
    <citation type="submission" date="2022-10" db="EMBL/GenBank/DDBJ databases">
        <title>Catenovulum adriacola sp. nov. isolated in the Harbour of Susak.</title>
        <authorList>
            <person name="Schoch T."/>
            <person name="Reich S.J."/>
            <person name="Stoeferle S."/>
            <person name="Flaiz M."/>
            <person name="Kazda M."/>
            <person name="Riedel C.U."/>
            <person name="Duerre P."/>
        </authorList>
    </citation>
    <scope>NUCLEOTIDE SEQUENCE</scope>
    <source>
        <strain evidence="7">TS8</strain>
    </source>
</reference>
<keyword evidence="4" id="KW-0067">ATP-binding</keyword>
<dbReference type="InterPro" id="IPR014001">
    <property type="entry name" value="Helicase_ATP-bd"/>
</dbReference>
<evidence type="ECO:0000313" key="7">
    <source>
        <dbReference type="EMBL" id="WAJ71515.1"/>
    </source>
</evidence>
<dbReference type="CDD" id="cd18791">
    <property type="entry name" value="SF2_C_RHA"/>
    <property type="match status" value="1"/>
</dbReference>
<dbReference type="Gene3D" id="3.40.50.300">
    <property type="entry name" value="P-loop containing nucleotide triphosphate hydrolases"/>
    <property type="match status" value="2"/>
</dbReference>
<dbReference type="InterPro" id="IPR024590">
    <property type="entry name" value="HrpA_C"/>
</dbReference>
<dbReference type="InterPro" id="IPR011545">
    <property type="entry name" value="DEAD/DEAH_box_helicase_dom"/>
</dbReference>
<evidence type="ECO:0000256" key="3">
    <source>
        <dbReference type="ARBA" id="ARBA00022806"/>
    </source>
</evidence>
<evidence type="ECO:0000256" key="2">
    <source>
        <dbReference type="ARBA" id="ARBA00022801"/>
    </source>
</evidence>
<dbReference type="EC" id="3.6.4.13" evidence="7"/>
<feature type="domain" description="Helicase ATP-binding" evidence="5">
    <location>
        <begin position="82"/>
        <end position="245"/>
    </location>
</feature>
<keyword evidence="3 7" id="KW-0347">Helicase</keyword>
<dbReference type="EMBL" id="CP109965">
    <property type="protein sequence ID" value="WAJ71515.1"/>
    <property type="molecule type" value="Genomic_DNA"/>
</dbReference>
<organism evidence="7 8">
    <name type="scientific">Catenovulum adriaticum</name>
    <dbReference type="NCBI Taxonomy" id="2984846"/>
    <lineage>
        <taxon>Bacteria</taxon>
        <taxon>Pseudomonadati</taxon>
        <taxon>Pseudomonadota</taxon>
        <taxon>Gammaproteobacteria</taxon>
        <taxon>Alteromonadales</taxon>
        <taxon>Alteromonadaceae</taxon>
        <taxon>Catenovulum</taxon>
    </lineage>
</organism>
<dbReference type="Pfam" id="PF07717">
    <property type="entry name" value="OB_NTP_bind"/>
    <property type="match status" value="1"/>
</dbReference>
<dbReference type="PANTHER" id="PTHR18934:SF99">
    <property type="entry name" value="ATP-DEPENDENT RNA HELICASE DHX37-RELATED"/>
    <property type="match status" value="1"/>
</dbReference>
<evidence type="ECO:0000256" key="4">
    <source>
        <dbReference type="ARBA" id="ARBA00022840"/>
    </source>
</evidence>
<name>A0ABY7ASM0_9ALTE</name>
<dbReference type="Pfam" id="PF21010">
    <property type="entry name" value="HA2_C"/>
    <property type="match status" value="1"/>
</dbReference>
<protein>
    <submittedName>
        <fullName evidence="7">ATP-dependent RNA helicase HrpA</fullName>
        <ecNumber evidence="7">3.6.4.13</ecNumber>
    </submittedName>
</protein>